<comment type="caution">
    <text evidence="2">The sequence shown here is derived from an EMBL/GenBank/DDBJ whole genome shotgun (WGS) entry which is preliminary data.</text>
</comment>
<gene>
    <name evidence="2" type="ORF">F5Z01DRAFT_11700</name>
</gene>
<sequence length="316" mass="34229">MYVSMIIGSKPPAHLGCLRMAPELQSSITAALQVSAESSEQEQGQNERHYGRTPTGIHQGTKVKDIQFTMDQNADPPDLCGGGAGVIGLALTNNNYSPVSCWTEDAAKSEQHITQRSFLHPAIISLVLEKHWGSAAGFRWSCTKAVRWCRWSAHSLSLQSSPFSVFLAAALRMEQYPYTQRASQSSVGSGLMVRQSLDSTPSAWPQGPDTIRSIPSTGWPAGRKTLTWAVDALPSRGGSRTRYAGCNCSAAVRCMCRGLGSVWAKLGAMQYLMLVPAPVGTASPAAQRYYRWPSLLRGRPWRLGLASLLPAFSSQG</sequence>
<feature type="compositionally biased region" description="Polar residues" evidence="1">
    <location>
        <begin position="34"/>
        <end position="44"/>
    </location>
</feature>
<name>A0A9P7ZWU9_9HYPO</name>
<dbReference type="AlphaFoldDB" id="A0A9P7ZWU9"/>
<dbReference type="GeneID" id="70288355"/>
<dbReference type="RefSeq" id="XP_046122889.1">
    <property type="nucleotide sequence ID" value="XM_046257452.1"/>
</dbReference>
<evidence type="ECO:0000313" key="2">
    <source>
        <dbReference type="EMBL" id="KAG9258965.1"/>
    </source>
</evidence>
<evidence type="ECO:0000256" key="1">
    <source>
        <dbReference type="SAM" id="MobiDB-lite"/>
    </source>
</evidence>
<dbReference type="EMBL" id="MU251242">
    <property type="protein sequence ID" value="KAG9258965.1"/>
    <property type="molecule type" value="Genomic_DNA"/>
</dbReference>
<protein>
    <submittedName>
        <fullName evidence="2">Uncharacterized protein</fullName>
    </submittedName>
</protein>
<feature type="region of interest" description="Disordered" evidence="1">
    <location>
        <begin position="34"/>
        <end position="58"/>
    </location>
</feature>
<dbReference type="Proteomes" id="UP000887229">
    <property type="component" value="Unassembled WGS sequence"/>
</dbReference>
<organism evidence="2 3">
    <name type="scientific">Emericellopsis atlantica</name>
    <dbReference type="NCBI Taxonomy" id="2614577"/>
    <lineage>
        <taxon>Eukaryota</taxon>
        <taxon>Fungi</taxon>
        <taxon>Dikarya</taxon>
        <taxon>Ascomycota</taxon>
        <taxon>Pezizomycotina</taxon>
        <taxon>Sordariomycetes</taxon>
        <taxon>Hypocreomycetidae</taxon>
        <taxon>Hypocreales</taxon>
        <taxon>Bionectriaceae</taxon>
        <taxon>Emericellopsis</taxon>
    </lineage>
</organism>
<reference evidence="2" key="1">
    <citation type="journal article" date="2021" name="IMA Fungus">
        <title>Genomic characterization of three marine fungi, including Emericellopsis atlantica sp. nov. with signatures of a generalist lifestyle and marine biomass degradation.</title>
        <authorList>
            <person name="Hagestad O.C."/>
            <person name="Hou L."/>
            <person name="Andersen J.H."/>
            <person name="Hansen E.H."/>
            <person name="Altermark B."/>
            <person name="Li C."/>
            <person name="Kuhnert E."/>
            <person name="Cox R.J."/>
            <person name="Crous P.W."/>
            <person name="Spatafora J.W."/>
            <person name="Lail K."/>
            <person name="Amirebrahimi M."/>
            <person name="Lipzen A."/>
            <person name="Pangilinan J."/>
            <person name="Andreopoulos W."/>
            <person name="Hayes R.D."/>
            <person name="Ng V."/>
            <person name="Grigoriev I.V."/>
            <person name="Jackson S.A."/>
            <person name="Sutton T.D.S."/>
            <person name="Dobson A.D.W."/>
            <person name="Rama T."/>
        </authorList>
    </citation>
    <scope>NUCLEOTIDE SEQUENCE</scope>
    <source>
        <strain evidence="2">TS7</strain>
    </source>
</reference>
<keyword evidence="3" id="KW-1185">Reference proteome</keyword>
<evidence type="ECO:0000313" key="3">
    <source>
        <dbReference type="Proteomes" id="UP000887229"/>
    </source>
</evidence>
<proteinExistence type="predicted"/>
<accession>A0A9P7ZWU9</accession>